<accession>A0A7S3V0X7</accession>
<keyword evidence="1" id="KW-0472">Membrane</keyword>
<proteinExistence type="predicted"/>
<evidence type="ECO:0000256" key="1">
    <source>
        <dbReference type="SAM" id="Phobius"/>
    </source>
</evidence>
<keyword evidence="1" id="KW-0812">Transmembrane</keyword>
<dbReference type="EMBL" id="HBIN01018621">
    <property type="protein sequence ID" value="CAE0444147.1"/>
    <property type="molecule type" value="Transcribed_RNA"/>
</dbReference>
<dbReference type="PANTHER" id="PTHR37159">
    <property type="entry name" value="GH11867P"/>
    <property type="match status" value="1"/>
</dbReference>
<feature type="domain" description="ER-bound oxygenase mpaB/mpaB'/Rubber oxygenase catalytic" evidence="2">
    <location>
        <begin position="117"/>
        <end position="256"/>
    </location>
</feature>
<dbReference type="AlphaFoldDB" id="A0A7S3V0X7"/>
<gene>
    <name evidence="3" type="ORF">ASTO00021_LOCUS14200</name>
</gene>
<dbReference type="GO" id="GO:0016491">
    <property type="term" value="F:oxidoreductase activity"/>
    <property type="evidence" value="ECO:0007669"/>
    <property type="project" value="InterPro"/>
</dbReference>
<evidence type="ECO:0000313" key="3">
    <source>
        <dbReference type="EMBL" id="CAE0444147.1"/>
    </source>
</evidence>
<dbReference type="Pfam" id="PF09995">
    <property type="entry name" value="MPAB_Lcp_cat"/>
    <property type="match status" value="1"/>
</dbReference>
<reference evidence="3" key="1">
    <citation type="submission" date="2021-01" db="EMBL/GenBank/DDBJ databases">
        <authorList>
            <person name="Corre E."/>
            <person name="Pelletier E."/>
            <person name="Niang G."/>
            <person name="Scheremetjew M."/>
            <person name="Finn R."/>
            <person name="Kale V."/>
            <person name="Holt S."/>
            <person name="Cochrane G."/>
            <person name="Meng A."/>
            <person name="Brown T."/>
            <person name="Cohen L."/>
        </authorList>
    </citation>
    <scope>NUCLEOTIDE SEQUENCE</scope>
    <source>
        <strain evidence="3">GSBS06</strain>
    </source>
</reference>
<protein>
    <recommendedName>
        <fullName evidence="2">ER-bound oxygenase mpaB/mpaB'/Rubber oxygenase catalytic domain-containing protein</fullName>
    </recommendedName>
</protein>
<sequence length="418" mass="48150">MDKHAKLITREDVVWNQKETLRPPPYTGSLKKYLKGIEIGDGLIDSLPTSQLLCHGLKSKNDYAVIHMPTPIWVNWEQVRRGQDLWMKNLGRAYQSLGLALLVGFSISRFAEVLYHNGYAQSAKTAFDRYNATGHAIVDWFRYDLSDRTSRGRVSIDMVRRMHGLARRNSRKLFDPAKGEGVPLSQYDMAEVLLGFAIVTISIIEDSMGIKFSLQEKTDMTACWRIIGYYLGILDEYNPCKSWQELEACFEDYMQRTPDRLLSPRPCTFELQRTAIQGFGMGTGLGKEFWYGVHAIQLEGLERRGIVFDKVNILHREPKPGMLAIARGVFYLLRFDLVNKFISALVLRARDLNEENKPGAEKLFQVMSIASSVHDKILWRIYSVVYIVRKLIFFSVLSYVFLRRKSKMTNILKRLLNV</sequence>
<organism evidence="3">
    <name type="scientific">Aplanochytrium stocchinoi</name>
    <dbReference type="NCBI Taxonomy" id="215587"/>
    <lineage>
        <taxon>Eukaryota</taxon>
        <taxon>Sar</taxon>
        <taxon>Stramenopiles</taxon>
        <taxon>Bigyra</taxon>
        <taxon>Labyrinthulomycetes</taxon>
        <taxon>Thraustochytrida</taxon>
        <taxon>Thraustochytriidae</taxon>
        <taxon>Aplanochytrium</taxon>
    </lineage>
</organism>
<dbReference type="PANTHER" id="PTHR37159:SF1">
    <property type="entry name" value="GH11867P"/>
    <property type="match status" value="1"/>
</dbReference>
<name>A0A7S3V0X7_9STRA</name>
<feature type="transmembrane region" description="Helical" evidence="1">
    <location>
        <begin position="377"/>
        <end position="402"/>
    </location>
</feature>
<evidence type="ECO:0000259" key="2">
    <source>
        <dbReference type="Pfam" id="PF09995"/>
    </source>
</evidence>
<keyword evidence="1" id="KW-1133">Transmembrane helix</keyword>
<dbReference type="InterPro" id="IPR018713">
    <property type="entry name" value="MPAB/Lcp_cat_dom"/>
</dbReference>